<keyword evidence="1" id="KW-0472">Membrane</keyword>
<keyword evidence="3" id="KW-0808">Transferase</keyword>
<dbReference type="SUPFAM" id="SSF53448">
    <property type="entry name" value="Nucleotide-diphospho-sugar transferases"/>
    <property type="match status" value="1"/>
</dbReference>
<dbReference type="GO" id="GO:0016758">
    <property type="term" value="F:hexosyltransferase activity"/>
    <property type="evidence" value="ECO:0007669"/>
    <property type="project" value="UniProtKB-ARBA"/>
</dbReference>
<name>A0A1H5Z354_9RHOB</name>
<proteinExistence type="predicted"/>
<dbReference type="InterPro" id="IPR029044">
    <property type="entry name" value="Nucleotide-diphossugar_trans"/>
</dbReference>
<evidence type="ECO:0000313" key="3">
    <source>
        <dbReference type="EMBL" id="SEG30943.1"/>
    </source>
</evidence>
<gene>
    <name evidence="3" type="ORF">SAMN05421751_12815</name>
</gene>
<evidence type="ECO:0000256" key="1">
    <source>
        <dbReference type="SAM" id="Phobius"/>
    </source>
</evidence>
<keyword evidence="1" id="KW-0812">Transmembrane</keyword>
<dbReference type="Pfam" id="PF00535">
    <property type="entry name" value="Glycos_transf_2"/>
    <property type="match status" value="1"/>
</dbReference>
<protein>
    <submittedName>
        <fullName evidence="3">Putative colanic acid biosynthesis glycosyltransferase</fullName>
    </submittedName>
</protein>
<evidence type="ECO:0000313" key="4">
    <source>
        <dbReference type="Proteomes" id="UP000236742"/>
    </source>
</evidence>
<sequence length="268" mass="30054">MTDTAKPPLISVITITLNDRDGLARTIQSLQAQVGAPEVEHIIVDGMSDYDVARLLAELGSTAILHQGRDAGLYDAMNRGTSLARGDYLLYLNGGDVLARENVLATVGTVLTSERPDFLFGDSLEKQLDGEIRYKPSRPIKRLPLGMITHHQAMVFRRAVIEENAIRYDLNYRIAADYDFVLKHFRASKIIHYLPEPICIFETGGVSFTKNHLARKEQFLIRRKAFGSWLFAAVIYTLQLYLRTIRIVSPSAYWVIRGGSRSRNSGGV</sequence>
<evidence type="ECO:0000259" key="2">
    <source>
        <dbReference type="Pfam" id="PF00535"/>
    </source>
</evidence>
<dbReference type="RefSeq" id="WP_104009303.1">
    <property type="nucleotide sequence ID" value="NZ_FNVD01000028.1"/>
</dbReference>
<dbReference type="AlphaFoldDB" id="A0A1H5Z354"/>
<feature type="transmembrane region" description="Helical" evidence="1">
    <location>
        <begin position="225"/>
        <end position="242"/>
    </location>
</feature>
<dbReference type="OrthoDB" id="5291101at2"/>
<keyword evidence="4" id="KW-1185">Reference proteome</keyword>
<accession>A0A1H5Z354</accession>
<organism evidence="3 4">
    <name type="scientific">Jhaorihella thermophila</name>
    <dbReference type="NCBI Taxonomy" id="488547"/>
    <lineage>
        <taxon>Bacteria</taxon>
        <taxon>Pseudomonadati</taxon>
        <taxon>Pseudomonadota</taxon>
        <taxon>Alphaproteobacteria</taxon>
        <taxon>Rhodobacterales</taxon>
        <taxon>Paracoccaceae</taxon>
        <taxon>Jhaorihella</taxon>
    </lineage>
</organism>
<dbReference type="InterPro" id="IPR001173">
    <property type="entry name" value="Glyco_trans_2-like"/>
</dbReference>
<dbReference type="Proteomes" id="UP000236742">
    <property type="component" value="Unassembled WGS sequence"/>
</dbReference>
<keyword evidence="1" id="KW-1133">Transmembrane helix</keyword>
<dbReference type="PANTHER" id="PTHR22916">
    <property type="entry name" value="GLYCOSYLTRANSFERASE"/>
    <property type="match status" value="1"/>
</dbReference>
<feature type="domain" description="Glycosyltransferase 2-like" evidence="2">
    <location>
        <begin position="11"/>
        <end position="137"/>
    </location>
</feature>
<dbReference type="EMBL" id="FNVD01000028">
    <property type="protein sequence ID" value="SEG30943.1"/>
    <property type="molecule type" value="Genomic_DNA"/>
</dbReference>
<reference evidence="3 4" key="1">
    <citation type="submission" date="2016-10" db="EMBL/GenBank/DDBJ databases">
        <authorList>
            <person name="de Groot N.N."/>
        </authorList>
    </citation>
    <scope>NUCLEOTIDE SEQUENCE [LARGE SCALE GENOMIC DNA]</scope>
    <source>
        <strain evidence="3 4">DSM 23413</strain>
    </source>
</reference>
<dbReference type="Gene3D" id="3.90.550.10">
    <property type="entry name" value="Spore Coat Polysaccharide Biosynthesis Protein SpsA, Chain A"/>
    <property type="match status" value="1"/>
</dbReference>
<dbReference type="PANTHER" id="PTHR22916:SF67">
    <property type="entry name" value="COLANIC ACID BIOSYNTHESIS GLYCOSYL TRANSFERASE WCAE-RELATED"/>
    <property type="match status" value="1"/>
</dbReference>